<dbReference type="CDD" id="cd00405">
    <property type="entry name" value="PRAI"/>
    <property type="match status" value="1"/>
</dbReference>
<protein>
    <recommendedName>
        <fullName evidence="4 9">N-(5'-phosphoribosyl)anthranilate isomerase</fullName>
        <shortName evidence="9">PRAI</shortName>
        <ecNumber evidence="3 9">5.3.1.24</ecNumber>
    </recommendedName>
</protein>
<dbReference type="RefSeq" id="WP_274687510.1">
    <property type="nucleotide sequence ID" value="NZ_JAPMOU010000003.1"/>
</dbReference>
<dbReference type="PANTHER" id="PTHR42894">
    <property type="entry name" value="N-(5'-PHOSPHORIBOSYL)ANTHRANILATE ISOMERASE"/>
    <property type="match status" value="1"/>
</dbReference>
<feature type="domain" description="N-(5'phosphoribosyl) anthranilate isomerase (PRAI)" evidence="10">
    <location>
        <begin position="7"/>
        <end position="202"/>
    </location>
</feature>
<dbReference type="InterPro" id="IPR011060">
    <property type="entry name" value="RibuloseP-bd_barrel"/>
</dbReference>
<dbReference type="SUPFAM" id="SSF51366">
    <property type="entry name" value="Ribulose-phoshate binding barrel"/>
    <property type="match status" value="1"/>
</dbReference>
<name>A0ABT5U6R9_9GAMM</name>
<dbReference type="NCBIfam" id="NF002299">
    <property type="entry name" value="PRK01222.1-6"/>
    <property type="match status" value="1"/>
</dbReference>
<keyword evidence="6 9" id="KW-0822">Tryptophan biosynthesis</keyword>
<evidence type="ECO:0000256" key="1">
    <source>
        <dbReference type="ARBA" id="ARBA00001164"/>
    </source>
</evidence>
<evidence type="ECO:0000259" key="10">
    <source>
        <dbReference type="Pfam" id="PF00697"/>
    </source>
</evidence>
<evidence type="ECO:0000256" key="5">
    <source>
        <dbReference type="ARBA" id="ARBA00022605"/>
    </source>
</evidence>
<evidence type="ECO:0000256" key="6">
    <source>
        <dbReference type="ARBA" id="ARBA00022822"/>
    </source>
</evidence>
<dbReference type="GO" id="GO:0004640">
    <property type="term" value="F:phosphoribosylanthranilate isomerase activity"/>
    <property type="evidence" value="ECO:0007669"/>
    <property type="project" value="UniProtKB-EC"/>
</dbReference>
<dbReference type="Proteomes" id="UP001528823">
    <property type="component" value="Unassembled WGS sequence"/>
</dbReference>
<evidence type="ECO:0000256" key="3">
    <source>
        <dbReference type="ARBA" id="ARBA00012572"/>
    </source>
</evidence>
<keyword evidence="5 9" id="KW-0028">Amino-acid biosynthesis</keyword>
<organism evidence="11 12">
    <name type="scientific">Spartinivicinus poritis</name>
    <dbReference type="NCBI Taxonomy" id="2994640"/>
    <lineage>
        <taxon>Bacteria</taxon>
        <taxon>Pseudomonadati</taxon>
        <taxon>Pseudomonadota</taxon>
        <taxon>Gammaproteobacteria</taxon>
        <taxon>Oceanospirillales</taxon>
        <taxon>Zooshikellaceae</taxon>
        <taxon>Spartinivicinus</taxon>
    </lineage>
</organism>
<dbReference type="PANTHER" id="PTHR42894:SF1">
    <property type="entry name" value="N-(5'-PHOSPHORIBOSYL)ANTHRANILATE ISOMERASE"/>
    <property type="match status" value="1"/>
</dbReference>
<evidence type="ECO:0000313" key="11">
    <source>
        <dbReference type="EMBL" id="MDE1461143.1"/>
    </source>
</evidence>
<comment type="similarity">
    <text evidence="9">Belongs to the TrpF family.</text>
</comment>
<comment type="catalytic activity">
    <reaction evidence="1 9">
        <text>N-(5-phospho-beta-D-ribosyl)anthranilate = 1-(2-carboxyphenylamino)-1-deoxy-D-ribulose 5-phosphate</text>
        <dbReference type="Rhea" id="RHEA:21540"/>
        <dbReference type="ChEBI" id="CHEBI:18277"/>
        <dbReference type="ChEBI" id="CHEBI:58613"/>
        <dbReference type="EC" id="5.3.1.24"/>
    </reaction>
</comment>
<keyword evidence="8 9" id="KW-0413">Isomerase</keyword>
<keyword evidence="7 9" id="KW-0057">Aromatic amino acid biosynthesis</keyword>
<keyword evidence="12" id="KW-1185">Reference proteome</keyword>
<dbReference type="EMBL" id="JAPMOU010000003">
    <property type="protein sequence ID" value="MDE1461143.1"/>
    <property type="molecule type" value="Genomic_DNA"/>
</dbReference>
<sequence length="212" mass="22613">MNQRVRVKICGITRVVDAEAVVNAGADAIGLVFYEQSPRAVNIQQAAAIAASLSPFITTVGLFVNAATEFVQQVLTEVPLGLLQFHGDESEAFCQQFNKPYIKALRVREGMDINRIIGQYKSAAGILLDSYRPGIPGGTGETFNWQCIPAHPSKPIILAGGLSADNVAMAIQQVKPFAVDVSGGVEQAKGIKDPAKINAFIREVASVSTIQC</sequence>
<accession>A0ABT5U6R9</accession>
<dbReference type="Gene3D" id="3.20.20.70">
    <property type="entry name" value="Aldolase class I"/>
    <property type="match status" value="1"/>
</dbReference>
<comment type="pathway">
    <text evidence="2 9">Amino-acid biosynthesis; L-tryptophan biosynthesis; L-tryptophan from chorismate: step 3/5.</text>
</comment>
<dbReference type="HAMAP" id="MF_00135">
    <property type="entry name" value="PRAI"/>
    <property type="match status" value="1"/>
</dbReference>
<evidence type="ECO:0000313" key="12">
    <source>
        <dbReference type="Proteomes" id="UP001528823"/>
    </source>
</evidence>
<dbReference type="Pfam" id="PF00697">
    <property type="entry name" value="PRAI"/>
    <property type="match status" value="1"/>
</dbReference>
<dbReference type="InterPro" id="IPR001240">
    <property type="entry name" value="PRAI_dom"/>
</dbReference>
<dbReference type="InterPro" id="IPR013785">
    <property type="entry name" value="Aldolase_TIM"/>
</dbReference>
<evidence type="ECO:0000256" key="9">
    <source>
        <dbReference type="HAMAP-Rule" id="MF_00135"/>
    </source>
</evidence>
<evidence type="ECO:0000256" key="8">
    <source>
        <dbReference type="ARBA" id="ARBA00023235"/>
    </source>
</evidence>
<proteinExistence type="inferred from homology"/>
<dbReference type="EC" id="5.3.1.24" evidence="3 9"/>
<gene>
    <name evidence="9" type="primary">trpF</name>
    <name evidence="11" type="ORF">ORQ98_04115</name>
</gene>
<evidence type="ECO:0000256" key="4">
    <source>
        <dbReference type="ARBA" id="ARBA00022272"/>
    </source>
</evidence>
<evidence type="ECO:0000256" key="2">
    <source>
        <dbReference type="ARBA" id="ARBA00004664"/>
    </source>
</evidence>
<evidence type="ECO:0000256" key="7">
    <source>
        <dbReference type="ARBA" id="ARBA00023141"/>
    </source>
</evidence>
<comment type="caution">
    <text evidence="11">The sequence shown here is derived from an EMBL/GenBank/DDBJ whole genome shotgun (WGS) entry which is preliminary data.</text>
</comment>
<dbReference type="InterPro" id="IPR044643">
    <property type="entry name" value="TrpF_fam"/>
</dbReference>
<dbReference type="NCBIfam" id="NF002298">
    <property type="entry name" value="PRK01222.1-4"/>
    <property type="match status" value="1"/>
</dbReference>
<reference evidence="11 12" key="1">
    <citation type="submission" date="2022-11" db="EMBL/GenBank/DDBJ databases">
        <title>Spartinivicinus poritis sp. nov., isolated from scleractinian coral Porites lutea.</title>
        <authorList>
            <person name="Zhang G."/>
            <person name="Cai L."/>
            <person name="Wei Q."/>
        </authorList>
    </citation>
    <scope>NUCLEOTIDE SEQUENCE [LARGE SCALE GENOMIC DNA]</scope>
    <source>
        <strain evidence="11 12">A2-2</strain>
    </source>
</reference>